<keyword evidence="9 10" id="KW-0998">Cell outer membrane</keyword>
<feature type="region of interest" description="Disordered" evidence="12">
    <location>
        <begin position="57"/>
        <end position="98"/>
    </location>
</feature>
<comment type="caution">
    <text evidence="14">The sequence shown here is derived from an EMBL/GenBank/DDBJ whole genome shotgun (WGS) entry which is preliminary data.</text>
</comment>
<dbReference type="InterPro" id="IPR011662">
    <property type="entry name" value="Secretin/TonB_short_N"/>
</dbReference>
<protein>
    <submittedName>
        <fullName evidence="14">Outer membrane receptor protein involved in Fe transport</fullName>
    </submittedName>
</protein>
<keyword evidence="6" id="KW-0408">Iron</keyword>
<keyword evidence="3 10" id="KW-1134">Transmembrane beta strand</keyword>
<dbReference type="PANTHER" id="PTHR47234:SF2">
    <property type="entry name" value="TONB-DEPENDENT RECEPTOR"/>
    <property type="match status" value="1"/>
</dbReference>
<dbReference type="InterPro" id="IPR012910">
    <property type="entry name" value="Plug_dom"/>
</dbReference>
<dbReference type="SMART" id="SM00965">
    <property type="entry name" value="STN"/>
    <property type="match status" value="1"/>
</dbReference>
<accession>A0ABV2EM86</accession>
<evidence type="ECO:0000256" key="9">
    <source>
        <dbReference type="ARBA" id="ARBA00023237"/>
    </source>
</evidence>
<dbReference type="Gene3D" id="2.170.130.10">
    <property type="entry name" value="TonB-dependent receptor, plug domain"/>
    <property type="match status" value="1"/>
</dbReference>
<dbReference type="RefSeq" id="WP_354298156.1">
    <property type="nucleotide sequence ID" value="NZ_JBEPLU010000003.1"/>
</dbReference>
<evidence type="ECO:0000313" key="15">
    <source>
        <dbReference type="Proteomes" id="UP001549110"/>
    </source>
</evidence>
<evidence type="ECO:0000256" key="5">
    <source>
        <dbReference type="ARBA" id="ARBA00022692"/>
    </source>
</evidence>
<evidence type="ECO:0000256" key="4">
    <source>
        <dbReference type="ARBA" id="ARBA00022496"/>
    </source>
</evidence>
<keyword evidence="15" id="KW-1185">Reference proteome</keyword>
<keyword evidence="8 10" id="KW-0472">Membrane</keyword>
<dbReference type="Gene3D" id="3.55.50.30">
    <property type="match status" value="1"/>
</dbReference>
<keyword evidence="2 10" id="KW-0813">Transport</keyword>
<dbReference type="InterPro" id="IPR037066">
    <property type="entry name" value="Plug_dom_sf"/>
</dbReference>
<dbReference type="PROSITE" id="PS52016">
    <property type="entry name" value="TONB_DEPENDENT_REC_3"/>
    <property type="match status" value="1"/>
</dbReference>
<dbReference type="InterPro" id="IPR039426">
    <property type="entry name" value="TonB-dep_rcpt-like"/>
</dbReference>
<comment type="subcellular location">
    <subcellularLocation>
        <location evidence="1 10">Cell outer membrane</location>
        <topology evidence="1 10">Multi-pass membrane protein</topology>
    </subcellularLocation>
</comment>
<sequence length="976" mass="103751">MDKLAAQTHQQVLYPSELVAGRQTGALRGAFTPQEALSRLLVGSDIEVTRTQEGVLVLRRAQPAPASPSTPPARDIDSSARSVPPESGRVGLESSSSSVDAAASAPELIAEVTVIGSLIRGVTDTPSPVLILDRTQIERSGYTTVAAALAALPQNFAGSVNEGLNNNGGERQGSNSHFGSGLNLRGLGSDATLVLVNGRRMGGAGSNAEFADISTIPTAAIERVELLLDGASALYGADAVGGVVNIILKKRFEGAETRLSSGIATAGEPSEFQFAQTFGRSWSGGGGLISYEYYQRDRLRSADREIARDADLRRLGGSDQRSNFAYPGNILRLDPVTGANAPYWAIPVDQDGTSLGPDDFTPGTVNLRNQRLGVDVLPHQERHSLYATARQALTERIELSGDVRYGRRKYEAASSTNTGLISVSRANPFFVSPNGAASHSIQYAFAELPNARAAGLAESLGISLGLDADLWGDWRAEVYGAYAREIGRSNNTGLLNTIAVGEALGLSPDRPDTPYSPALDGYFNPFTGRPANSDVVLGYIGGGYQKIRNRGVVRSLNIKADGSLLTLPAGSIKLALGAQHREEGFTRGGVNYTTSVAPIPLASVDVARKVDAGFAELRIPLFDEANRRSGMERLELSLAGRLERYSDFGWTGNPKVGALWSPVQGLLIRASYGRSFRAPALRELSDPASNSSSLLPSGAARIGTLIQSGGNPDLDPETADSYTVGFELAPRRLSGLRLGFNWFDIRFKDRIDRPVQANIQTALDDANVSTFVRRISPATNAADRALIAALLADPATRTVLGPPEAYGAIVDSRYVNTASLRVSGIDLSAAYEHAFGDDVVAISGAASHLYRYEQTVTPTSAPVDLVGIATYPLDWRARGTLDWRRGALGAGASVNYTSAYQDALGAPIDAMTTFDLQLRFQAPSGSPLAGLSATLNIRNLFDKRPPFYDNTSGVAYDTANGDPIGRFMSLQLTKAW</sequence>
<evidence type="ECO:0000256" key="1">
    <source>
        <dbReference type="ARBA" id="ARBA00004571"/>
    </source>
</evidence>
<dbReference type="EMBL" id="JBEPLU010000003">
    <property type="protein sequence ID" value="MET3528174.1"/>
    <property type="molecule type" value="Genomic_DNA"/>
</dbReference>
<evidence type="ECO:0000256" key="7">
    <source>
        <dbReference type="ARBA" id="ARBA00023077"/>
    </source>
</evidence>
<evidence type="ECO:0000313" key="14">
    <source>
        <dbReference type="EMBL" id="MET3528174.1"/>
    </source>
</evidence>
<name>A0ABV2EM86_9CAUL</name>
<evidence type="ECO:0000256" key="3">
    <source>
        <dbReference type="ARBA" id="ARBA00022452"/>
    </source>
</evidence>
<organism evidence="14 15">
    <name type="scientific">Phenylobacterium koreense</name>
    <dbReference type="NCBI Taxonomy" id="266125"/>
    <lineage>
        <taxon>Bacteria</taxon>
        <taxon>Pseudomonadati</taxon>
        <taxon>Pseudomonadota</taxon>
        <taxon>Alphaproteobacteria</taxon>
        <taxon>Caulobacterales</taxon>
        <taxon>Caulobacteraceae</taxon>
        <taxon>Phenylobacterium</taxon>
    </lineage>
</organism>
<evidence type="ECO:0000256" key="8">
    <source>
        <dbReference type="ARBA" id="ARBA00023136"/>
    </source>
</evidence>
<dbReference type="InterPro" id="IPR000531">
    <property type="entry name" value="Beta-barrel_TonB"/>
</dbReference>
<dbReference type="Pfam" id="PF07660">
    <property type="entry name" value="STN"/>
    <property type="match status" value="1"/>
</dbReference>
<evidence type="ECO:0000259" key="13">
    <source>
        <dbReference type="SMART" id="SM00965"/>
    </source>
</evidence>
<keyword evidence="5 10" id="KW-0812">Transmembrane</keyword>
<dbReference type="InterPro" id="IPR036942">
    <property type="entry name" value="Beta-barrel_TonB_sf"/>
</dbReference>
<evidence type="ECO:0000256" key="12">
    <source>
        <dbReference type="SAM" id="MobiDB-lite"/>
    </source>
</evidence>
<keyword evidence="4" id="KW-0410">Iron transport</keyword>
<dbReference type="SUPFAM" id="SSF56935">
    <property type="entry name" value="Porins"/>
    <property type="match status" value="1"/>
</dbReference>
<comment type="similarity">
    <text evidence="10 11">Belongs to the TonB-dependent receptor family.</text>
</comment>
<dbReference type="Pfam" id="PF00593">
    <property type="entry name" value="TonB_dep_Rec_b-barrel"/>
    <property type="match status" value="1"/>
</dbReference>
<dbReference type="Pfam" id="PF07715">
    <property type="entry name" value="Plug"/>
    <property type="match status" value="1"/>
</dbReference>
<evidence type="ECO:0000256" key="2">
    <source>
        <dbReference type="ARBA" id="ARBA00022448"/>
    </source>
</evidence>
<gene>
    <name evidence="14" type="ORF">ABID41_003313</name>
</gene>
<reference evidence="14 15" key="1">
    <citation type="submission" date="2024-06" db="EMBL/GenBank/DDBJ databases">
        <title>Genomic Encyclopedia of Type Strains, Phase IV (KMG-IV): sequencing the most valuable type-strain genomes for metagenomic binning, comparative biology and taxonomic classification.</title>
        <authorList>
            <person name="Goeker M."/>
        </authorList>
    </citation>
    <scope>NUCLEOTIDE SEQUENCE [LARGE SCALE GENOMIC DNA]</scope>
    <source>
        <strain evidence="14 15">DSM 17809</strain>
    </source>
</reference>
<keyword evidence="4" id="KW-0406">Ion transport</keyword>
<evidence type="ECO:0000256" key="6">
    <source>
        <dbReference type="ARBA" id="ARBA00023004"/>
    </source>
</evidence>
<evidence type="ECO:0000256" key="11">
    <source>
        <dbReference type="RuleBase" id="RU003357"/>
    </source>
</evidence>
<evidence type="ECO:0000256" key="10">
    <source>
        <dbReference type="PROSITE-ProRule" id="PRU01360"/>
    </source>
</evidence>
<feature type="domain" description="Secretin/TonB short N-terminal" evidence="13">
    <location>
        <begin position="10"/>
        <end position="61"/>
    </location>
</feature>
<keyword evidence="7 11" id="KW-0798">TonB box</keyword>
<dbReference type="PANTHER" id="PTHR47234">
    <property type="match status" value="1"/>
</dbReference>
<dbReference type="Proteomes" id="UP001549110">
    <property type="component" value="Unassembled WGS sequence"/>
</dbReference>
<proteinExistence type="inferred from homology"/>
<dbReference type="Gene3D" id="2.40.170.20">
    <property type="entry name" value="TonB-dependent receptor, beta-barrel domain"/>
    <property type="match status" value="1"/>
</dbReference>
<keyword evidence="14" id="KW-0675">Receptor</keyword>